<comment type="caution">
    <text evidence="8">The sequence shown here is derived from an EMBL/GenBank/DDBJ whole genome shotgun (WGS) entry which is preliminary data.</text>
</comment>
<evidence type="ECO:0000259" key="6">
    <source>
        <dbReference type="Pfam" id="PF04542"/>
    </source>
</evidence>
<evidence type="ECO:0000259" key="7">
    <source>
        <dbReference type="Pfam" id="PF08281"/>
    </source>
</evidence>
<dbReference type="InterPro" id="IPR007627">
    <property type="entry name" value="RNA_pol_sigma70_r2"/>
</dbReference>
<evidence type="ECO:0000313" key="8">
    <source>
        <dbReference type="EMBL" id="TDQ58782.1"/>
    </source>
</evidence>
<dbReference type="SUPFAM" id="SSF88946">
    <property type="entry name" value="Sigma2 domain of RNA polymerase sigma factors"/>
    <property type="match status" value="1"/>
</dbReference>
<sequence length="203" mass="21758">MLSTPPAAGAADVTLVPTDTFLVDRARVGDREAYAALVHRHRDRVYRVALQVLGCPADADDVAQDVVIHLATALERFDGTAAFTTWLHRVVVNRCLNHRRAHRPTSEITESAHPRSRGPEHAVVTAAEVAAGLRAVAALPDELRVPLVLVQLEGMSYRQAAAVTGVSEATVRGRLARARYRLASAMADWTPAPAVPRTAPAAG</sequence>
<dbReference type="CDD" id="cd06171">
    <property type="entry name" value="Sigma70_r4"/>
    <property type="match status" value="1"/>
</dbReference>
<keyword evidence="3" id="KW-0731">Sigma factor</keyword>
<proteinExistence type="inferred from homology"/>
<keyword evidence="2" id="KW-0805">Transcription regulation</keyword>
<dbReference type="Gene3D" id="1.10.10.10">
    <property type="entry name" value="Winged helix-like DNA-binding domain superfamily/Winged helix DNA-binding domain"/>
    <property type="match status" value="1"/>
</dbReference>
<name>A0A4V3D9U4_9PSEU</name>
<reference evidence="8 9" key="1">
    <citation type="submission" date="2019-03" db="EMBL/GenBank/DDBJ databases">
        <title>Genomic Encyclopedia of Type Strains, Phase IV (KMG-IV): sequencing the most valuable type-strain genomes for metagenomic binning, comparative biology and taxonomic classification.</title>
        <authorList>
            <person name="Goeker M."/>
        </authorList>
    </citation>
    <scope>NUCLEOTIDE SEQUENCE [LARGE SCALE GENOMIC DNA]</scope>
    <source>
        <strain evidence="8 9">DSM 45775</strain>
    </source>
</reference>
<feature type="domain" description="RNA polymerase sigma factor 70 region 4 type 2" evidence="7">
    <location>
        <begin position="134"/>
        <end position="182"/>
    </location>
</feature>
<protein>
    <submittedName>
        <fullName evidence="8">RNA polymerase sigma-70 factor (ECF subfamily)</fullName>
    </submittedName>
</protein>
<feature type="domain" description="RNA polymerase sigma-70 region 2" evidence="6">
    <location>
        <begin position="37"/>
        <end position="103"/>
    </location>
</feature>
<dbReference type="InterPro" id="IPR036388">
    <property type="entry name" value="WH-like_DNA-bd_sf"/>
</dbReference>
<dbReference type="InterPro" id="IPR013325">
    <property type="entry name" value="RNA_pol_sigma_r2"/>
</dbReference>
<dbReference type="InterPro" id="IPR013324">
    <property type="entry name" value="RNA_pol_sigma_r3/r4-like"/>
</dbReference>
<keyword evidence="4" id="KW-0238">DNA-binding</keyword>
<accession>A0A4V3D9U4</accession>
<dbReference type="EMBL" id="SNYO01000004">
    <property type="protein sequence ID" value="TDQ58782.1"/>
    <property type="molecule type" value="Genomic_DNA"/>
</dbReference>
<dbReference type="Pfam" id="PF04542">
    <property type="entry name" value="Sigma70_r2"/>
    <property type="match status" value="1"/>
</dbReference>
<dbReference type="Proteomes" id="UP000295705">
    <property type="component" value="Unassembled WGS sequence"/>
</dbReference>
<dbReference type="PANTHER" id="PTHR43133">
    <property type="entry name" value="RNA POLYMERASE ECF-TYPE SIGMA FACTO"/>
    <property type="match status" value="1"/>
</dbReference>
<dbReference type="Pfam" id="PF08281">
    <property type="entry name" value="Sigma70_r4_2"/>
    <property type="match status" value="1"/>
</dbReference>
<evidence type="ECO:0000256" key="4">
    <source>
        <dbReference type="ARBA" id="ARBA00023125"/>
    </source>
</evidence>
<evidence type="ECO:0000256" key="2">
    <source>
        <dbReference type="ARBA" id="ARBA00023015"/>
    </source>
</evidence>
<organism evidence="8 9">
    <name type="scientific">Actinomycetospora succinea</name>
    <dbReference type="NCBI Taxonomy" id="663603"/>
    <lineage>
        <taxon>Bacteria</taxon>
        <taxon>Bacillati</taxon>
        <taxon>Actinomycetota</taxon>
        <taxon>Actinomycetes</taxon>
        <taxon>Pseudonocardiales</taxon>
        <taxon>Pseudonocardiaceae</taxon>
        <taxon>Actinomycetospora</taxon>
    </lineage>
</organism>
<dbReference type="GO" id="GO:0016987">
    <property type="term" value="F:sigma factor activity"/>
    <property type="evidence" value="ECO:0007669"/>
    <property type="project" value="UniProtKB-KW"/>
</dbReference>
<dbReference type="InterPro" id="IPR014284">
    <property type="entry name" value="RNA_pol_sigma-70_dom"/>
</dbReference>
<evidence type="ECO:0000313" key="9">
    <source>
        <dbReference type="Proteomes" id="UP000295705"/>
    </source>
</evidence>
<dbReference type="InterPro" id="IPR013249">
    <property type="entry name" value="RNA_pol_sigma70_r4_t2"/>
</dbReference>
<dbReference type="NCBIfam" id="TIGR02937">
    <property type="entry name" value="sigma70-ECF"/>
    <property type="match status" value="1"/>
</dbReference>
<dbReference type="InterPro" id="IPR039425">
    <property type="entry name" value="RNA_pol_sigma-70-like"/>
</dbReference>
<dbReference type="AlphaFoldDB" id="A0A4V3D9U4"/>
<dbReference type="Gene3D" id="1.10.1740.10">
    <property type="match status" value="1"/>
</dbReference>
<evidence type="ECO:0000256" key="3">
    <source>
        <dbReference type="ARBA" id="ARBA00023082"/>
    </source>
</evidence>
<keyword evidence="9" id="KW-1185">Reference proteome</keyword>
<evidence type="ECO:0000256" key="1">
    <source>
        <dbReference type="ARBA" id="ARBA00010641"/>
    </source>
</evidence>
<comment type="similarity">
    <text evidence="1">Belongs to the sigma-70 factor family. ECF subfamily.</text>
</comment>
<dbReference type="SUPFAM" id="SSF88659">
    <property type="entry name" value="Sigma3 and sigma4 domains of RNA polymerase sigma factors"/>
    <property type="match status" value="1"/>
</dbReference>
<dbReference type="GO" id="GO:0006352">
    <property type="term" value="P:DNA-templated transcription initiation"/>
    <property type="evidence" value="ECO:0007669"/>
    <property type="project" value="InterPro"/>
</dbReference>
<dbReference type="PANTHER" id="PTHR43133:SF8">
    <property type="entry name" value="RNA POLYMERASE SIGMA FACTOR HI_1459-RELATED"/>
    <property type="match status" value="1"/>
</dbReference>
<evidence type="ECO:0000256" key="5">
    <source>
        <dbReference type="ARBA" id="ARBA00023163"/>
    </source>
</evidence>
<dbReference type="RefSeq" id="WP_133827574.1">
    <property type="nucleotide sequence ID" value="NZ_BAABHR010000022.1"/>
</dbReference>
<keyword evidence="5" id="KW-0804">Transcription</keyword>
<dbReference type="OrthoDB" id="7376212at2"/>
<dbReference type="GO" id="GO:0003677">
    <property type="term" value="F:DNA binding"/>
    <property type="evidence" value="ECO:0007669"/>
    <property type="project" value="UniProtKB-KW"/>
</dbReference>
<gene>
    <name evidence="8" type="ORF">EV188_104529</name>
</gene>